<feature type="region of interest" description="Disordered" evidence="3">
    <location>
        <begin position="513"/>
        <end position="557"/>
    </location>
</feature>
<evidence type="ECO:0000256" key="2">
    <source>
        <dbReference type="ARBA" id="ARBA00022801"/>
    </source>
</evidence>
<evidence type="ECO:0000256" key="1">
    <source>
        <dbReference type="ARBA" id="ARBA00008779"/>
    </source>
</evidence>
<feature type="domain" description="Alpha-N-acetylglucosaminidase N-terminal" evidence="7">
    <location>
        <begin position="566"/>
        <end position="646"/>
    </location>
</feature>
<protein>
    <submittedName>
        <fullName evidence="9">Arylsulfatase</fullName>
        <ecNumber evidence="9">3.1.6.1</ecNumber>
    </submittedName>
</protein>
<sequence length="1267" mass="143346" precursor="true">MLKGMALALLLAVHAAVWADRPNVLFIAVDDLRTELGCYGVPEMHTPNIDALAESGMRFDRAFCHYSVCGPSRQCLLTGVRPQHPPRPGGEDLPEYFKSHGYFCESMGKVYHGTFAPEIDRTSLNNPESWSVPAWYPPPQMYFSPEGVAEAERIFSTRIAPKLGGLPVAQWTNHIVRAAATDRPEVADEVPRDGQIAARAVRRLSEMKDRQPFFLAVGFMGTHLPFVAPDKYWDLYPEDALQLPAERHHPRNTDPLTIIPKNETGQYTGIGDLLENDRTMKRLLRAYRACVSYDDALIGRLLEQLDRLGLRENTLVVLWSDHGFKLGEHHAFSKYTNYEIDTRIPLIIALPGTIGAGSTCEALVESADLYPTLCELAGLPVPDGLHGVSLAPLFEDPEQPVKDAIFTLCGRQRPGVVKADGTRFKGNGYAIRTDRYRYVLWIEQDNLNRNELAPDLDPERIAEVELYDLKSDPGEHVNLADRPEYAERCARMRAKLIAGWRAAVVTGEGDEADLEAMHKQDAESPEQLTGGEGTLDLSSLDPAVDHETAGPAPLPLPAADPARCAAAARALLDRVVENPGDRFRFEGLPREGGKDVFELESDGDTVVLRGSSGVAMASALNWYLRHIAHEETDWRVETITLPEVIPPVPEKIRHVSNGELRWFFNFCTFGYDLPWYDWDRTERLLDWLAMNGVNMALAPAGNEWVWREVLMEQGYSDEEARTFLGGPAYLPWTFMMKMDGFGGPMPEGWIEGRVELQKKTVARMRELNMIPVYPAFNGHVPSDFGERHGVETGTVQWYGPTPNVSVLDPTSPRFRAMGERFVELLHDQFGPTDYYAVDLFIETIPPTEDPAYLESLSRNVYGGLSADNPDAVWVIQGWMFHGKWRGAFWQAPQRAALFGGVPQNRMLVLDMSRGSKAVELDWFNGHPWLWSTVHDFGNKTGFHGHAFKNAPRLHQLLDSPATRGLRGTAYTGEGLSTTPAYFAVMMEMMNWRDEVPDRDETYRQYADTRYGRKLDKAREAWRLLGETLFDRGAPFDPMVHAPDRVWAEGTFWGQPLEPRERALAGTALSLLLGCRKELAGNPQYEFDLVGLMRDLMSARNHDVVQAMHAAWEDGDRAGMEARFREFRRQMEEVERLIGTQDEFLLGRWIAAARARADNPDDADLYEYNARNIITLWGSEKRNIRDYAYRHWQGLISDYYIPRWERFVEYLRAQPEGASFDRAAAKRHMVEFEAAWCRRRNPFPTEPSGDPVAITADLFHRYAEDARE</sequence>
<dbReference type="InterPro" id="IPR035874">
    <property type="entry name" value="IDS"/>
</dbReference>
<dbReference type="Pfam" id="PF12972">
    <property type="entry name" value="NAGLU_C"/>
    <property type="match status" value="1"/>
</dbReference>
<dbReference type="InterPro" id="IPR024732">
    <property type="entry name" value="NAGLU_C"/>
</dbReference>
<dbReference type="InterPro" id="IPR024607">
    <property type="entry name" value="Sulfatase_CS"/>
</dbReference>
<evidence type="ECO:0000259" key="7">
    <source>
        <dbReference type="Pfam" id="PF12971"/>
    </source>
</evidence>
<feature type="signal peptide" evidence="4">
    <location>
        <begin position="1"/>
        <end position="19"/>
    </location>
</feature>
<dbReference type="CDD" id="cd16030">
    <property type="entry name" value="iduronate-2-sulfatase"/>
    <property type="match status" value="1"/>
</dbReference>
<dbReference type="InterPro" id="IPR017850">
    <property type="entry name" value="Alkaline_phosphatase_core_sf"/>
</dbReference>
<comment type="similarity">
    <text evidence="1">Belongs to the sulfatase family.</text>
</comment>
<keyword evidence="2 9" id="KW-0378">Hydrolase</keyword>
<name>A0A0G3EIM9_9BACT</name>
<dbReference type="Pfam" id="PF05089">
    <property type="entry name" value="NAGLU"/>
    <property type="match status" value="1"/>
</dbReference>
<accession>A0A0G3EIM9</accession>
<keyword evidence="10" id="KW-1185">Reference proteome</keyword>
<feature type="domain" description="Alpha-N-acetylglucosaminidase tim-barrel" evidence="6">
    <location>
        <begin position="661"/>
        <end position="992"/>
    </location>
</feature>
<dbReference type="RefSeq" id="WP_052881977.1">
    <property type="nucleotide sequence ID" value="NZ_CP010904.1"/>
</dbReference>
<dbReference type="InterPro" id="IPR007781">
    <property type="entry name" value="NAGLU"/>
</dbReference>
<dbReference type="Gene3D" id="1.20.120.670">
    <property type="entry name" value="N-acetyl-b-d-glucoasminidase"/>
    <property type="match status" value="1"/>
</dbReference>
<dbReference type="GO" id="GO:0005975">
    <property type="term" value="P:carbohydrate metabolic process"/>
    <property type="evidence" value="ECO:0007669"/>
    <property type="project" value="UniProtKB-ARBA"/>
</dbReference>
<dbReference type="GO" id="GO:0004423">
    <property type="term" value="F:iduronate-2-sulfatase activity"/>
    <property type="evidence" value="ECO:0007669"/>
    <property type="project" value="InterPro"/>
</dbReference>
<dbReference type="OrthoDB" id="179563at2"/>
<gene>
    <name evidence="9" type="ORF">L21SP4_01423</name>
</gene>
<feature type="domain" description="Alpha-N-acetylglucosaminidase C-terminal" evidence="8">
    <location>
        <begin position="1003"/>
        <end position="1259"/>
    </location>
</feature>
<evidence type="ECO:0000259" key="6">
    <source>
        <dbReference type="Pfam" id="PF05089"/>
    </source>
</evidence>
<organism evidence="9 10">
    <name type="scientific">Kiritimatiella glycovorans</name>
    <dbReference type="NCBI Taxonomy" id="1307763"/>
    <lineage>
        <taxon>Bacteria</taxon>
        <taxon>Pseudomonadati</taxon>
        <taxon>Kiritimatiellota</taxon>
        <taxon>Kiritimatiellia</taxon>
        <taxon>Kiritimatiellales</taxon>
        <taxon>Kiritimatiellaceae</taxon>
        <taxon>Kiritimatiella</taxon>
    </lineage>
</organism>
<evidence type="ECO:0000259" key="8">
    <source>
        <dbReference type="Pfam" id="PF12972"/>
    </source>
</evidence>
<reference evidence="10" key="1">
    <citation type="submission" date="2015-02" db="EMBL/GenBank/DDBJ databases">
        <title>Description and complete genome sequence of the first cultured representative of the subdivision 5 of the Verrucomicrobia phylum.</title>
        <authorList>
            <person name="Spring S."/>
            <person name="Bunk B."/>
            <person name="Sproer C."/>
            <person name="Klenk H.-P."/>
        </authorList>
    </citation>
    <scope>NUCLEOTIDE SEQUENCE [LARGE SCALE GENOMIC DNA]</scope>
    <source>
        <strain evidence="10">L21-Fru-AB</strain>
    </source>
</reference>
<evidence type="ECO:0000256" key="3">
    <source>
        <dbReference type="SAM" id="MobiDB-lite"/>
    </source>
</evidence>
<evidence type="ECO:0000256" key="4">
    <source>
        <dbReference type="SAM" id="SignalP"/>
    </source>
</evidence>
<dbReference type="AlphaFoldDB" id="A0A0G3EIM9"/>
<dbReference type="Pfam" id="PF12971">
    <property type="entry name" value="NAGLU_N"/>
    <property type="match status" value="1"/>
</dbReference>
<evidence type="ECO:0000313" key="9">
    <source>
        <dbReference type="EMBL" id="AKJ64670.1"/>
    </source>
</evidence>
<dbReference type="InterPro" id="IPR024240">
    <property type="entry name" value="NAGLU_N"/>
</dbReference>
<dbReference type="PROSITE" id="PS00523">
    <property type="entry name" value="SULFATASE_1"/>
    <property type="match status" value="1"/>
</dbReference>
<dbReference type="InterPro" id="IPR000917">
    <property type="entry name" value="Sulfatase_N"/>
</dbReference>
<dbReference type="PANTHER" id="PTHR12872:SF1">
    <property type="entry name" value="ALPHA-N-ACETYLGLUCOSAMINIDASE"/>
    <property type="match status" value="1"/>
</dbReference>
<keyword evidence="4" id="KW-0732">Signal</keyword>
<dbReference type="PANTHER" id="PTHR12872">
    <property type="entry name" value="ALPHA-N-ACETYLGLUCOSAMINIDASE"/>
    <property type="match status" value="1"/>
</dbReference>
<dbReference type="Gene3D" id="3.40.720.10">
    <property type="entry name" value="Alkaline Phosphatase, subunit A"/>
    <property type="match status" value="1"/>
</dbReference>
<dbReference type="EMBL" id="CP010904">
    <property type="protein sequence ID" value="AKJ64670.1"/>
    <property type="molecule type" value="Genomic_DNA"/>
</dbReference>
<dbReference type="InterPro" id="IPR029018">
    <property type="entry name" value="Hex-like_dom2"/>
</dbReference>
<dbReference type="STRING" id="1307763.L21SP4_01423"/>
<reference evidence="9 10" key="2">
    <citation type="journal article" date="2016" name="ISME J.">
        <title>Characterization of the first cultured representative of Verrucomicrobia subdivision 5 indicates the proposal of a novel phylum.</title>
        <authorList>
            <person name="Spring S."/>
            <person name="Bunk B."/>
            <person name="Sproer C."/>
            <person name="Schumann P."/>
            <person name="Rohde M."/>
            <person name="Tindall B.J."/>
            <person name="Klenk H.P."/>
        </authorList>
    </citation>
    <scope>NUCLEOTIDE SEQUENCE [LARGE SCALE GENOMIC DNA]</scope>
    <source>
        <strain evidence="9 10">L21-Fru-AB</strain>
    </source>
</reference>
<dbReference type="Proteomes" id="UP000035268">
    <property type="component" value="Chromosome"/>
</dbReference>
<dbReference type="Gene3D" id="3.20.20.80">
    <property type="entry name" value="Glycosidases"/>
    <property type="match status" value="1"/>
</dbReference>
<dbReference type="EC" id="3.1.6.1" evidence="9"/>
<dbReference type="GO" id="GO:0004065">
    <property type="term" value="F:arylsulfatase activity"/>
    <property type="evidence" value="ECO:0007669"/>
    <property type="project" value="UniProtKB-EC"/>
</dbReference>
<evidence type="ECO:0000313" key="10">
    <source>
        <dbReference type="Proteomes" id="UP000035268"/>
    </source>
</evidence>
<proteinExistence type="inferred from homology"/>
<evidence type="ECO:0000259" key="5">
    <source>
        <dbReference type="Pfam" id="PF00884"/>
    </source>
</evidence>
<feature type="chain" id="PRO_5005184027" evidence="4">
    <location>
        <begin position="20"/>
        <end position="1267"/>
    </location>
</feature>
<dbReference type="InterPro" id="IPR024733">
    <property type="entry name" value="NAGLU_tim-barrel"/>
</dbReference>
<dbReference type="SUPFAM" id="SSF53649">
    <property type="entry name" value="Alkaline phosphatase-like"/>
    <property type="match status" value="1"/>
</dbReference>
<feature type="domain" description="Sulfatase N-terminal" evidence="5">
    <location>
        <begin position="22"/>
        <end position="378"/>
    </location>
</feature>
<dbReference type="Pfam" id="PF00884">
    <property type="entry name" value="Sulfatase"/>
    <property type="match status" value="1"/>
</dbReference>
<dbReference type="KEGG" id="vbl:L21SP4_01423"/>
<dbReference type="Gene3D" id="3.30.379.10">
    <property type="entry name" value="Chitobiase/beta-hexosaminidase domain 2-like"/>
    <property type="match status" value="1"/>
</dbReference>